<evidence type="ECO:0000313" key="3">
    <source>
        <dbReference type="Proteomes" id="UP001271792"/>
    </source>
</evidence>
<dbReference type="RefSeq" id="WP_319984581.1">
    <property type="nucleotide sequence ID" value="NZ_JAXAVV010000006.1"/>
</dbReference>
<feature type="chain" id="PRO_5045292706" evidence="1">
    <location>
        <begin position="27"/>
        <end position="262"/>
    </location>
</feature>
<evidence type="ECO:0000256" key="1">
    <source>
        <dbReference type="SAM" id="SignalP"/>
    </source>
</evidence>
<dbReference type="EMBL" id="JAXAVV010000006">
    <property type="protein sequence ID" value="MDX8050607.1"/>
    <property type="molecule type" value="Genomic_DNA"/>
</dbReference>
<protein>
    <submittedName>
        <fullName evidence="2">Uncharacterized protein</fullName>
    </submittedName>
</protein>
<gene>
    <name evidence="2" type="ORF">SK571_14550</name>
</gene>
<organism evidence="2 3">
    <name type="scientific">Lentzea kristufekii</name>
    <dbReference type="NCBI Taxonomy" id="3095430"/>
    <lineage>
        <taxon>Bacteria</taxon>
        <taxon>Bacillati</taxon>
        <taxon>Actinomycetota</taxon>
        <taxon>Actinomycetes</taxon>
        <taxon>Pseudonocardiales</taxon>
        <taxon>Pseudonocardiaceae</taxon>
        <taxon>Lentzea</taxon>
    </lineage>
</organism>
<reference evidence="2 3" key="2">
    <citation type="submission" date="2023-11" db="EMBL/GenBank/DDBJ databases">
        <authorList>
            <person name="Lara A.C."/>
            <person name="Chronakova A."/>
        </authorList>
    </citation>
    <scope>NUCLEOTIDE SEQUENCE [LARGE SCALE GENOMIC DNA]</scope>
    <source>
        <strain evidence="2 3">BCCO 10_0798</strain>
    </source>
</reference>
<accession>A0ABU4TRR0</accession>
<proteinExistence type="predicted"/>
<name>A0ABU4TRR0_9PSEU</name>
<reference evidence="2 3" key="1">
    <citation type="submission" date="2023-11" db="EMBL/GenBank/DDBJ databases">
        <title>Lentzea sokolovensis, sp. nov., Lentzea kristufkii, sp. nov., and Lentzea miocenensis, sp. nov., rare actinobacteria from Sokolov Coal Basin, Miocene lacustrine sediment, Czech Republic.</title>
        <authorList>
            <person name="Lara A."/>
            <person name="Kotroba L."/>
            <person name="Nouioui I."/>
            <person name="Neumann-Schaal M."/>
            <person name="Mast Y."/>
            <person name="Chronakova A."/>
        </authorList>
    </citation>
    <scope>NUCLEOTIDE SEQUENCE [LARGE SCALE GENOMIC DNA]</scope>
    <source>
        <strain evidence="2 3">BCCO 10_0798</strain>
    </source>
</reference>
<keyword evidence="1" id="KW-0732">Signal</keyword>
<comment type="caution">
    <text evidence="2">The sequence shown here is derived from an EMBL/GenBank/DDBJ whole genome shotgun (WGS) entry which is preliminary data.</text>
</comment>
<evidence type="ECO:0000313" key="2">
    <source>
        <dbReference type="EMBL" id="MDX8050607.1"/>
    </source>
</evidence>
<keyword evidence="3" id="KW-1185">Reference proteome</keyword>
<dbReference type="Proteomes" id="UP001271792">
    <property type="component" value="Unassembled WGS sequence"/>
</dbReference>
<sequence length="262" mass="27968">MWKFRTAVLALGVTAAVVGGAPAAQAADTWQAFDKNCVTVIGFGGAIAGSVCAQVQKRVTDTGSINGYRARVIVTPAEGHSLKPTTHTWSSDGATNQICTGGCAPQTSEWTSAWTPVKATAGSYTARGEISGDYIFSVSASWSNWTRIVAKCVDDAAGKLCVYRHERAYRDVYQERAKLTVTPSAGNWVEPRWVRVGIVSDGTDDHKTRDLCDPSCTRRTAPWSVTVSQTAGNIGSNYQRYASAQVALPSGEVRVIKASLSN</sequence>
<feature type="signal peptide" evidence="1">
    <location>
        <begin position="1"/>
        <end position="26"/>
    </location>
</feature>